<proteinExistence type="inferred from homology"/>
<dbReference type="OrthoDB" id="9789493at2"/>
<dbReference type="AlphaFoldDB" id="A0A1H9MPF6"/>
<dbReference type="UniPathway" id="UPA00232"/>
<keyword evidence="3 4" id="KW-0456">Lyase</keyword>
<accession>A0A1H9MPF6</accession>
<name>A0A1H9MPF6_9GAMM</name>
<comment type="subcellular location">
    <subcellularLocation>
        <location evidence="4">Cytoplasm</location>
    </subcellularLocation>
</comment>
<keyword evidence="1 4" id="KW-0963">Cytoplasm</keyword>
<feature type="binding site" evidence="4">
    <location>
        <position position="161"/>
    </location>
    <ligand>
        <name>substrate</name>
    </ligand>
</feature>
<comment type="pathway">
    <text evidence="4">Cofactor biosynthesis; ubiquinone biosynthesis.</text>
</comment>
<comment type="subunit">
    <text evidence="4">Monomer.</text>
</comment>
<dbReference type="Proteomes" id="UP000242515">
    <property type="component" value="Unassembled WGS sequence"/>
</dbReference>
<feature type="binding site" evidence="4">
    <location>
        <position position="120"/>
    </location>
    <ligand>
        <name>substrate</name>
    </ligand>
</feature>
<feature type="binding site" evidence="4">
    <location>
        <position position="82"/>
    </location>
    <ligand>
        <name>substrate</name>
    </ligand>
</feature>
<dbReference type="GO" id="GO:0006744">
    <property type="term" value="P:ubiquinone biosynthetic process"/>
    <property type="evidence" value="ECO:0007669"/>
    <property type="project" value="UniProtKB-UniRule"/>
</dbReference>
<dbReference type="InterPro" id="IPR007440">
    <property type="entry name" value="Chorismate--pyruvate_lyase"/>
</dbReference>
<dbReference type="HAMAP" id="MF_01632">
    <property type="entry name" value="UbiC"/>
    <property type="match status" value="1"/>
</dbReference>
<gene>
    <name evidence="4" type="primary">ubiC</name>
    <name evidence="5" type="ORF">SAMN05216522_1179</name>
</gene>
<evidence type="ECO:0000256" key="4">
    <source>
        <dbReference type="HAMAP-Rule" id="MF_01632"/>
    </source>
</evidence>
<keyword evidence="6" id="KW-1185">Reference proteome</keyword>
<dbReference type="Pfam" id="PF04345">
    <property type="entry name" value="Chor_lyase"/>
    <property type="match status" value="1"/>
</dbReference>
<evidence type="ECO:0000256" key="2">
    <source>
        <dbReference type="ARBA" id="ARBA00022688"/>
    </source>
</evidence>
<dbReference type="PANTHER" id="PTHR38683:SF1">
    <property type="entry name" value="CHORISMATE PYRUVATE-LYASE"/>
    <property type="match status" value="1"/>
</dbReference>
<protein>
    <recommendedName>
        <fullName evidence="4">Chorismate pyruvate-lyase</fullName>
        <shortName evidence="4">CL</shortName>
        <shortName evidence="4">CPL</shortName>
        <ecNumber evidence="4">4.1.3.40</ecNumber>
    </recommendedName>
</protein>
<sequence length="187" mass="20755">MHDVSVQRLLTHQFRALNEAECAPDIYSWLVDETSMTARLAAYCQKLEVSIVKEGFFSEHSLTTEEHGLVVGHAKDARFWLREVQLVADGEPWLAGRTVIPESSLQGPEASLMALGTRPLGHYLFQSSSLCRDFLTPGIMSGLWARRSLLRLAGKPLLLTEIFLPASPLYPPLAKGSLPCTLQPLQK</sequence>
<evidence type="ECO:0000256" key="3">
    <source>
        <dbReference type="ARBA" id="ARBA00023239"/>
    </source>
</evidence>
<dbReference type="EC" id="4.1.3.40" evidence="4"/>
<dbReference type="RefSeq" id="WP_092678280.1">
    <property type="nucleotide sequence ID" value="NZ_FOGC01000017.1"/>
</dbReference>
<feature type="binding site" evidence="4">
    <location>
        <position position="36"/>
    </location>
    <ligand>
        <name>substrate</name>
    </ligand>
</feature>
<dbReference type="PANTHER" id="PTHR38683">
    <property type="entry name" value="CHORISMATE PYRUVATE-LYASE"/>
    <property type="match status" value="1"/>
</dbReference>
<dbReference type="Gene3D" id="3.40.1410.10">
    <property type="entry name" value="Chorismate lyase-like"/>
    <property type="match status" value="1"/>
</dbReference>
<keyword evidence="4" id="KW-0670">Pyruvate</keyword>
<keyword evidence="2 4" id="KW-0831">Ubiquinone biosynthesis</keyword>
<comment type="catalytic activity">
    <reaction evidence="4">
        <text>chorismate = 4-hydroxybenzoate + pyruvate</text>
        <dbReference type="Rhea" id="RHEA:16505"/>
        <dbReference type="ChEBI" id="CHEBI:15361"/>
        <dbReference type="ChEBI" id="CHEBI:17879"/>
        <dbReference type="ChEBI" id="CHEBI:29748"/>
        <dbReference type="EC" id="4.1.3.40"/>
    </reaction>
</comment>
<dbReference type="SUPFAM" id="SSF64288">
    <property type="entry name" value="Chorismate lyase-like"/>
    <property type="match status" value="1"/>
</dbReference>
<evidence type="ECO:0000256" key="1">
    <source>
        <dbReference type="ARBA" id="ARBA00022490"/>
    </source>
</evidence>
<dbReference type="NCBIfam" id="NF008656">
    <property type="entry name" value="PRK11655.1"/>
    <property type="match status" value="1"/>
</dbReference>
<dbReference type="GO" id="GO:0008813">
    <property type="term" value="F:chorismate lyase activity"/>
    <property type="evidence" value="ECO:0007669"/>
    <property type="project" value="UniProtKB-UniRule"/>
</dbReference>
<evidence type="ECO:0000313" key="6">
    <source>
        <dbReference type="Proteomes" id="UP000242515"/>
    </source>
</evidence>
<comment type="similarity">
    <text evidence="4">Belongs to the UbiC family.</text>
</comment>
<organism evidence="5 6">
    <name type="scientific">Rosenbergiella nectarea</name>
    <dbReference type="NCBI Taxonomy" id="988801"/>
    <lineage>
        <taxon>Bacteria</taxon>
        <taxon>Pseudomonadati</taxon>
        <taxon>Pseudomonadota</taxon>
        <taxon>Gammaproteobacteria</taxon>
        <taxon>Enterobacterales</taxon>
        <taxon>Erwiniaceae</taxon>
        <taxon>Rosenbergiella</taxon>
    </lineage>
</organism>
<dbReference type="GO" id="GO:0005829">
    <property type="term" value="C:cytosol"/>
    <property type="evidence" value="ECO:0007669"/>
    <property type="project" value="TreeGrafter"/>
</dbReference>
<comment type="function">
    <text evidence="4">Removes the pyruvyl group from chorismate, with concomitant aromatization of the ring, to provide 4-hydroxybenzoate (4HB) for the ubiquinone pathway.</text>
</comment>
<dbReference type="STRING" id="988801.SAMN05216522_1179"/>
<evidence type="ECO:0000313" key="5">
    <source>
        <dbReference type="EMBL" id="SER25305.1"/>
    </source>
</evidence>
<dbReference type="InterPro" id="IPR028978">
    <property type="entry name" value="Chorismate_lyase_/UTRA_dom_sf"/>
</dbReference>
<reference evidence="6" key="1">
    <citation type="submission" date="2016-10" db="EMBL/GenBank/DDBJ databases">
        <authorList>
            <person name="Varghese N."/>
            <person name="Submissions S."/>
        </authorList>
    </citation>
    <scope>NUCLEOTIDE SEQUENCE [LARGE SCALE GENOMIC DNA]</scope>
    <source>
        <strain evidence="6">8N4</strain>
    </source>
</reference>
<dbReference type="EMBL" id="FOGC01000017">
    <property type="protein sequence ID" value="SER25305.1"/>
    <property type="molecule type" value="Genomic_DNA"/>
</dbReference>
<dbReference type="GO" id="GO:0042866">
    <property type="term" value="P:pyruvate biosynthetic process"/>
    <property type="evidence" value="ECO:0007669"/>
    <property type="project" value="UniProtKB-UniRule"/>
</dbReference>